<keyword evidence="2 4" id="KW-0238">DNA-binding</keyword>
<evidence type="ECO:0000256" key="1">
    <source>
        <dbReference type="ARBA" id="ARBA00023015"/>
    </source>
</evidence>
<protein>
    <submittedName>
        <fullName evidence="6">TetR family transcriptional regulator</fullName>
    </submittedName>
</protein>
<gene>
    <name evidence="6" type="ORF">GCM10009554_44370</name>
</gene>
<dbReference type="Proteomes" id="UP001500542">
    <property type="component" value="Unassembled WGS sequence"/>
</dbReference>
<dbReference type="RefSeq" id="WP_343973188.1">
    <property type="nucleotide sequence ID" value="NZ_BAAAHK010000011.1"/>
</dbReference>
<accession>A0ABN1QU56</accession>
<dbReference type="InterPro" id="IPR009057">
    <property type="entry name" value="Homeodomain-like_sf"/>
</dbReference>
<evidence type="ECO:0000256" key="4">
    <source>
        <dbReference type="PROSITE-ProRule" id="PRU00335"/>
    </source>
</evidence>
<evidence type="ECO:0000313" key="7">
    <source>
        <dbReference type="Proteomes" id="UP001500542"/>
    </source>
</evidence>
<reference evidence="6 7" key="1">
    <citation type="journal article" date="2019" name="Int. J. Syst. Evol. Microbiol.">
        <title>The Global Catalogue of Microorganisms (GCM) 10K type strain sequencing project: providing services to taxonomists for standard genome sequencing and annotation.</title>
        <authorList>
            <consortium name="The Broad Institute Genomics Platform"/>
            <consortium name="The Broad Institute Genome Sequencing Center for Infectious Disease"/>
            <person name="Wu L."/>
            <person name="Ma J."/>
        </authorList>
    </citation>
    <scope>NUCLEOTIDE SEQUENCE [LARGE SCALE GENOMIC DNA]</scope>
    <source>
        <strain evidence="6 7">JCM 10977</strain>
    </source>
</reference>
<evidence type="ECO:0000256" key="3">
    <source>
        <dbReference type="ARBA" id="ARBA00023163"/>
    </source>
</evidence>
<dbReference type="InterPro" id="IPR050109">
    <property type="entry name" value="HTH-type_TetR-like_transc_reg"/>
</dbReference>
<dbReference type="Pfam" id="PF00440">
    <property type="entry name" value="TetR_N"/>
    <property type="match status" value="1"/>
</dbReference>
<feature type="domain" description="HTH tetR-type" evidence="5">
    <location>
        <begin position="12"/>
        <end position="72"/>
    </location>
</feature>
<dbReference type="SUPFAM" id="SSF46689">
    <property type="entry name" value="Homeodomain-like"/>
    <property type="match status" value="1"/>
</dbReference>
<keyword evidence="3" id="KW-0804">Transcription</keyword>
<dbReference type="PROSITE" id="PS50977">
    <property type="entry name" value="HTH_TETR_2"/>
    <property type="match status" value="1"/>
</dbReference>
<evidence type="ECO:0000256" key="2">
    <source>
        <dbReference type="ARBA" id="ARBA00023125"/>
    </source>
</evidence>
<evidence type="ECO:0000313" key="6">
    <source>
        <dbReference type="EMBL" id="GAA0947548.1"/>
    </source>
</evidence>
<sequence>MQHESGARDKARDTKAEIHRAALELFSSRGYEKTSLREIAEQVGITKASLYYHYSSKQDLLQAIIGTFFDDIKSVFAQVGEQPWSPDRERELLAAYLDVVIKHRSTGPTVLRDITAVLAAFDDQLDDLIAQSRAFQLWLAGPDPTPTDRVLAAAAVEVVGAVLSTGLDESDVSDAELKAILLDAAGAVLSRKTN</sequence>
<dbReference type="InterPro" id="IPR001647">
    <property type="entry name" value="HTH_TetR"/>
</dbReference>
<dbReference type="PANTHER" id="PTHR30055">
    <property type="entry name" value="HTH-TYPE TRANSCRIPTIONAL REGULATOR RUTR"/>
    <property type="match status" value="1"/>
</dbReference>
<dbReference type="PRINTS" id="PR00455">
    <property type="entry name" value="HTHTETR"/>
</dbReference>
<proteinExistence type="predicted"/>
<name>A0ABN1QU56_9ACTN</name>
<feature type="DNA-binding region" description="H-T-H motif" evidence="4">
    <location>
        <begin position="35"/>
        <end position="54"/>
    </location>
</feature>
<dbReference type="EMBL" id="BAAAHK010000011">
    <property type="protein sequence ID" value="GAA0947548.1"/>
    <property type="molecule type" value="Genomic_DNA"/>
</dbReference>
<organism evidence="6 7">
    <name type="scientific">Kribbella koreensis</name>
    <dbReference type="NCBI Taxonomy" id="57909"/>
    <lineage>
        <taxon>Bacteria</taxon>
        <taxon>Bacillati</taxon>
        <taxon>Actinomycetota</taxon>
        <taxon>Actinomycetes</taxon>
        <taxon>Propionibacteriales</taxon>
        <taxon>Kribbellaceae</taxon>
        <taxon>Kribbella</taxon>
    </lineage>
</organism>
<dbReference type="PANTHER" id="PTHR30055:SF234">
    <property type="entry name" value="HTH-TYPE TRANSCRIPTIONAL REGULATOR BETI"/>
    <property type="match status" value="1"/>
</dbReference>
<evidence type="ECO:0000259" key="5">
    <source>
        <dbReference type="PROSITE" id="PS50977"/>
    </source>
</evidence>
<dbReference type="Gene3D" id="1.10.357.10">
    <property type="entry name" value="Tetracycline Repressor, domain 2"/>
    <property type="match status" value="1"/>
</dbReference>
<keyword evidence="1" id="KW-0805">Transcription regulation</keyword>
<comment type="caution">
    <text evidence="6">The sequence shown here is derived from an EMBL/GenBank/DDBJ whole genome shotgun (WGS) entry which is preliminary data.</text>
</comment>
<keyword evidence="7" id="KW-1185">Reference proteome</keyword>